<accession>A0A2S7IG96</accession>
<keyword evidence="6" id="KW-1185">Reference proteome</keyword>
<dbReference type="RefSeq" id="WP_104715564.1">
    <property type="nucleotide sequence ID" value="NZ_PTRA01000006.1"/>
</dbReference>
<dbReference type="GO" id="GO:0016787">
    <property type="term" value="F:hydrolase activity"/>
    <property type="evidence" value="ECO:0007669"/>
    <property type="project" value="InterPro"/>
</dbReference>
<dbReference type="OrthoDB" id="9770276at2"/>
<dbReference type="PANTHER" id="PTHR13966">
    <property type="entry name" value="ENDONUCLEASE RELATED"/>
    <property type="match status" value="1"/>
</dbReference>
<keyword evidence="2" id="KW-0479">Metal-binding</keyword>
<keyword evidence="5" id="KW-0255">Endonuclease</keyword>
<dbReference type="SUPFAM" id="SSF50494">
    <property type="entry name" value="Trypsin-like serine proteases"/>
    <property type="match status" value="1"/>
</dbReference>
<evidence type="ECO:0000259" key="3">
    <source>
        <dbReference type="SMART" id="SM00477"/>
    </source>
</evidence>
<dbReference type="PANTHER" id="PTHR13966:SF5">
    <property type="entry name" value="ENDONUCLEASE G, MITOCHONDRIAL"/>
    <property type="match status" value="1"/>
</dbReference>
<dbReference type="InterPro" id="IPR040255">
    <property type="entry name" value="Non-specific_endonuclease"/>
</dbReference>
<dbReference type="InterPro" id="IPR044929">
    <property type="entry name" value="DNA/RNA_non-sp_Endonuclease_sf"/>
</dbReference>
<dbReference type="Proteomes" id="UP000239590">
    <property type="component" value="Unassembled WGS sequence"/>
</dbReference>
<dbReference type="SMART" id="SM00892">
    <property type="entry name" value="Endonuclease_NS"/>
    <property type="match status" value="1"/>
</dbReference>
<dbReference type="Pfam" id="PF01223">
    <property type="entry name" value="Endonuclease_NS"/>
    <property type="match status" value="1"/>
</dbReference>
<dbReference type="InterPro" id="IPR009003">
    <property type="entry name" value="Peptidase_S1_PA"/>
</dbReference>
<dbReference type="InterPro" id="IPR020821">
    <property type="entry name" value="ENPP1-3/EXOG-like_nuc-like"/>
</dbReference>
<dbReference type="GO" id="GO:0003676">
    <property type="term" value="F:nucleic acid binding"/>
    <property type="evidence" value="ECO:0007669"/>
    <property type="project" value="InterPro"/>
</dbReference>
<feature type="active site" description="Proton acceptor" evidence="1">
    <location>
        <position position="444"/>
    </location>
</feature>
<gene>
    <name evidence="5" type="ORF">C5O19_22080</name>
</gene>
<feature type="binding site" evidence="2">
    <location>
        <position position="480"/>
    </location>
    <ligand>
        <name>Mg(2+)</name>
        <dbReference type="ChEBI" id="CHEBI:18420"/>
        <note>catalytic</note>
    </ligand>
</feature>
<dbReference type="SMART" id="SM00477">
    <property type="entry name" value="NUC"/>
    <property type="match status" value="1"/>
</dbReference>
<evidence type="ECO:0000256" key="1">
    <source>
        <dbReference type="PIRSR" id="PIRSR640255-1"/>
    </source>
</evidence>
<dbReference type="GO" id="GO:0004519">
    <property type="term" value="F:endonuclease activity"/>
    <property type="evidence" value="ECO:0007669"/>
    <property type="project" value="UniProtKB-KW"/>
</dbReference>
<dbReference type="SUPFAM" id="SSF54060">
    <property type="entry name" value="His-Me finger endonucleases"/>
    <property type="match status" value="1"/>
</dbReference>
<dbReference type="EMBL" id="PTRA01000006">
    <property type="protein sequence ID" value="PQA54440.1"/>
    <property type="molecule type" value="Genomic_DNA"/>
</dbReference>
<dbReference type="Gene3D" id="3.40.570.10">
    <property type="entry name" value="Extracellular Endonuclease, subunit A"/>
    <property type="match status" value="1"/>
</dbReference>
<protein>
    <submittedName>
        <fullName evidence="5">Endonuclease</fullName>
    </submittedName>
</protein>
<dbReference type="AlphaFoldDB" id="A0A2S7IG96"/>
<evidence type="ECO:0000259" key="4">
    <source>
        <dbReference type="SMART" id="SM00892"/>
    </source>
</evidence>
<evidence type="ECO:0000313" key="6">
    <source>
        <dbReference type="Proteomes" id="UP000239590"/>
    </source>
</evidence>
<dbReference type="InterPro" id="IPR044925">
    <property type="entry name" value="His-Me_finger_sf"/>
</dbReference>
<keyword evidence="5" id="KW-0378">Hydrolase</keyword>
<reference evidence="6" key="1">
    <citation type="submission" date="2018-02" db="EMBL/GenBank/DDBJ databases">
        <title>Genome sequencing of Solimonas sp. HR-BB.</title>
        <authorList>
            <person name="Lee Y."/>
            <person name="Jeon C.O."/>
        </authorList>
    </citation>
    <scope>NUCLEOTIDE SEQUENCE [LARGE SCALE GENOMIC DNA]</scope>
    <source>
        <strain evidence="6">HR-U</strain>
    </source>
</reference>
<evidence type="ECO:0000313" key="5">
    <source>
        <dbReference type="EMBL" id="PQA54440.1"/>
    </source>
</evidence>
<proteinExistence type="predicted"/>
<organism evidence="5 6">
    <name type="scientific">Siphonobacter curvatus</name>
    <dbReference type="NCBI Taxonomy" id="2094562"/>
    <lineage>
        <taxon>Bacteria</taxon>
        <taxon>Pseudomonadati</taxon>
        <taxon>Bacteroidota</taxon>
        <taxon>Cytophagia</taxon>
        <taxon>Cytophagales</taxon>
        <taxon>Cytophagaceae</taxon>
        <taxon>Siphonobacter</taxon>
    </lineage>
</organism>
<dbReference type="InterPro" id="IPR001604">
    <property type="entry name" value="Endo_G_ENPP1-like_dom"/>
</dbReference>
<keyword evidence="5" id="KW-0540">Nuclease</keyword>
<evidence type="ECO:0000256" key="2">
    <source>
        <dbReference type="PIRSR" id="PIRSR640255-2"/>
    </source>
</evidence>
<sequence length="616" mass="67567">MAQQNQATYAPNFMEKLKQFVRTRGADYLLDKNISSIGIGYKCVDGKRSREVVIQFTVETKVQPEVLPSLGTILIPGAIVVDGQEVPTDVLERSFQASFLVVDERVSNPRKIHLDPIVPGISVSHHQLSAGTLGCIVYGRTDGTPYVLSNWHILQGPLGQLGDTIVQPGPHDDNRIERNRLGRLVRSHLGAAGDCAIASIETRNFDASVFELDVVPNQLGEPELGDTVVKSGRTSGVTHGIVTRVHTMAKINYGFPIGEQSIGGFEISLDPDHAPTVGELSQAGDSGSIWLFKTPEGQPSPILAGLHFAGESSGSPEQYALACYPRSVFEKLDISLVPPQHALPPELGFNPAFLGPAVAVPKLSTDQQLDAVLLGGSEIIPYTHFSLAMSKSRRFAYWVAWNIDGGNLKKITRKNLSFALDPRLPAEYQVGDSLYASNRLDRGHIARRADLIWGTMAEAQQANKDSFFFTNITPQMDNFNQSSQGGIWGKLEDAVFEQTEVDHLKVSVIGGPVFRTDDQVFRGVAIPREFYKILAYVEAGTLKVRAFLLTQNLNDLSFLNLDAFKVYQVSLTELEQRAGFTLSDLLKNADDFALEVRGMLAPVERQPLSSLSDIQW</sequence>
<dbReference type="GO" id="GO:0046872">
    <property type="term" value="F:metal ion binding"/>
    <property type="evidence" value="ECO:0007669"/>
    <property type="project" value="UniProtKB-KW"/>
</dbReference>
<feature type="domain" description="ENPP1-3/EXOG-like endonuclease/phosphodiesterase" evidence="3">
    <location>
        <begin position="382"/>
        <end position="589"/>
    </location>
</feature>
<comment type="caution">
    <text evidence="5">The sequence shown here is derived from an EMBL/GenBank/DDBJ whole genome shotgun (WGS) entry which is preliminary data.</text>
</comment>
<dbReference type="CDD" id="cd00091">
    <property type="entry name" value="NUC"/>
    <property type="match status" value="1"/>
</dbReference>
<name>A0A2S7IG96_9BACT</name>
<feature type="domain" description="DNA/RNA non-specific endonuclease/pyrophosphatase/phosphodiesterase" evidence="4">
    <location>
        <begin position="381"/>
        <end position="589"/>
    </location>
</feature>